<feature type="region of interest" description="Disordered" evidence="1">
    <location>
        <begin position="1"/>
        <end position="22"/>
    </location>
</feature>
<dbReference type="Gene3D" id="2.20.25.10">
    <property type="match status" value="1"/>
</dbReference>
<feature type="compositionally biased region" description="Polar residues" evidence="1">
    <location>
        <begin position="1"/>
        <end position="15"/>
    </location>
</feature>
<name>A0A317Z4P4_STAPS</name>
<accession>A0A317Z4P4</accession>
<gene>
    <name evidence="2" type="ORF">DD924_19795</name>
</gene>
<evidence type="ECO:0000256" key="1">
    <source>
        <dbReference type="SAM" id="MobiDB-lite"/>
    </source>
</evidence>
<organism evidence="2 3">
    <name type="scientific">Staphylococcus pseudintermedius</name>
    <dbReference type="NCBI Taxonomy" id="283734"/>
    <lineage>
        <taxon>Bacteria</taxon>
        <taxon>Bacillati</taxon>
        <taxon>Bacillota</taxon>
        <taxon>Bacilli</taxon>
        <taxon>Bacillales</taxon>
        <taxon>Staphylococcaceae</taxon>
        <taxon>Staphylococcus</taxon>
        <taxon>Staphylococcus intermedius group</taxon>
    </lineage>
</organism>
<dbReference type="Proteomes" id="UP000246351">
    <property type="component" value="Unassembled WGS sequence"/>
</dbReference>
<dbReference type="EMBL" id="QEIV01002493">
    <property type="protein sequence ID" value="PWZ93460.1"/>
    <property type="molecule type" value="Genomic_DNA"/>
</dbReference>
<reference evidence="2 3" key="1">
    <citation type="journal article" date="2018" name="Vet. Microbiol.">
        <title>Clonal diversity and geographic distribution of methicillin-resistant Staphylococcus pseudintermedius from Australian animals: Discovery of novel sequence types.</title>
        <authorList>
            <person name="Worthing K.A."/>
            <person name="Abraham S."/>
            <person name="Coombs G.W."/>
            <person name="Pang S."/>
            <person name="Saputra S."/>
            <person name="Jordan D."/>
            <person name="Trott D.J."/>
            <person name="Norris J.M."/>
        </authorList>
    </citation>
    <scope>NUCLEOTIDE SEQUENCE [LARGE SCALE GENOMIC DNA]</scope>
    <source>
        <strain evidence="2 3">ST71 3</strain>
    </source>
</reference>
<dbReference type="AlphaFoldDB" id="A0A317Z4P4"/>
<sequence>MMGIIYQTTATNTGGRKGHVQT</sequence>
<protein>
    <submittedName>
        <fullName evidence="2">Peroxiredoxin</fullName>
    </submittedName>
</protein>
<evidence type="ECO:0000313" key="3">
    <source>
        <dbReference type="Proteomes" id="UP000246351"/>
    </source>
</evidence>
<proteinExistence type="predicted"/>
<feature type="non-terminal residue" evidence="2">
    <location>
        <position position="22"/>
    </location>
</feature>
<evidence type="ECO:0000313" key="2">
    <source>
        <dbReference type="EMBL" id="PWZ93460.1"/>
    </source>
</evidence>
<comment type="caution">
    <text evidence="2">The sequence shown here is derived from an EMBL/GenBank/DDBJ whole genome shotgun (WGS) entry which is preliminary data.</text>
</comment>